<feature type="non-terminal residue" evidence="2">
    <location>
        <position position="173"/>
    </location>
</feature>
<dbReference type="Proteomes" id="UP000799438">
    <property type="component" value="Unassembled WGS sequence"/>
</dbReference>
<gene>
    <name evidence="2" type="ORF">K452DRAFT_291851</name>
</gene>
<evidence type="ECO:0000313" key="3">
    <source>
        <dbReference type="Proteomes" id="UP000799438"/>
    </source>
</evidence>
<dbReference type="EMBL" id="ML995507">
    <property type="protein sequence ID" value="KAF2137058.1"/>
    <property type="molecule type" value="Genomic_DNA"/>
</dbReference>
<dbReference type="GeneID" id="54298758"/>
<feature type="compositionally biased region" description="Low complexity" evidence="1">
    <location>
        <begin position="78"/>
        <end position="94"/>
    </location>
</feature>
<accession>A0A6A6B0H4</accession>
<reference evidence="2" key="1">
    <citation type="journal article" date="2020" name="Stud. Mycol.">
        <title>101 Dothideomycetes genomes: a test case for predicting lifestyles and emergence of pathogens.</title>
        <authorList>
            <person name="Haridas S."/>
            <person name="Albert R."/>
            <person name="Binder M."/>
            <person name="Bloem J."/>
            <person name="Labutti K."/>
            <person name="Salamov A."/>
            <person name="Andreopoulos B."/>
            <person name="Baker S."/>
            <person name="Barry K."/>
            <person name="Bills G."/>
            <person name="Bluhm B."/>
            <person name="Cannon C."/>
            <person name="Castanera R."/>
            <person name="Culley D."/>
            <person name="Daum C."/>
            <person name="Ezra D."/>
            <person name="Gonzalez J."/>
            <person name="Henrissat B."/>
            <person name="Kuo A."/>
            <person name="Liang C."/>
            <person name="Lipzen A."/>
            <person name="Lutzoni F."/>
            <person name="Magnuson J."/>
            <person name="Mondo S."/>
            <person name="Nolan M."/>
            <person name="Ohm R."/>
            <person name="Pangilinan J."/>
            <person name="Park H.-J."/>
            <person name="Ramirez L."/>
            <person name="Alfaro M."/>
            <person name="Sun H."/>
            <person name="Tritt A."/>
            <person name="Yoshinaga Y."/>
            <person name="Zwiers L.-H."/>
            <person name="Turgeon B."/>
            <person name="Goodwin S."/>
            <person name="Spatafora J."/>
            <person name="Crous P."/>
            <person name="Grigoriev I."/>
        </authorList>
    </citation>
    <scope>NUCLEOTIDE SEQUENCE</scope>
    <source>
        <strain evidence="2">CBS 121167</strain>
    </source>
</reference>
<sequence>MRINFVECVSAGPFPRLLLRKRDLESALPAPVGGFFHSSSTLSQPSHSLTKSKPFTRHLPLNAKTLYAKPSPTPPLPTHRAQTTPATPTTVQHARTTPLPDHTHFFDPPPPTTSSQLLHYPASQPKKRTLIRLIITIPTRHAYGASRRPLSRPRASAQRAPTKRKPRQAAGCR</sequence>
<keyword evidence="3" id="KW-1185">Reference proteome</keyword>
<evidence type="ECO:0000313" key="2">
    <source>
        <dbReference type="EMBL" id="KAF2137058.1"/>
    </source>
</evidence>
<feature type="compositionally biased region" description="Low complexity" evidence="1">
    <location>
        <begin position="145"/>
        <end position="160"/>
    </location>
</feature>
<protein>
    <submittedName>
        <fullName evidence="2">Uncharacterized protein</fullName>
    </submittedName>
</protein>
<dbReference type="RefSeq" id="XP_033392776.1">
    <property type="nucleotide sequence ID" value="XM_033541262.1"/>
</dbReference>
<dbReference type="AlphaFoldDB" id="A0A6A6B0H4"/>
<feature type="region of interest" description="Disordered" evidence="1">
    <location>
        <begin position="67"/>
        <end position="101"/>
    </location>
</feature>
<feature type="region of interest" description="Disordered" evidence="1">
    <location>
        <begin position="144"/>
        <end position="173"/>
    </location>
</feature>
<evidence type="ECO:0000256" key="1">
    <source>
        <dbReference type="SAM" id="MobiDB-lite"/>
    </source>
</evidence>
<proteinExistence type="predicted"/>
<organism evidence="2 3">
    <name type="scientific">Aplosporella prunicola CBS 121167</name>
    <dbReference type="NCBI Taxonomy" id="1176127"/>
    <lineage>
        <taxon>Eukaryota</taxon>
        <taxon>Fungi</taxon>
        <taxon>Dikarya</taxon>
        <taxon>Ascomycota</taxon>
        <taxon>Pezizomycotina</taxon>
        <taxon>Dothideomycetes</taxon>
        <taxon>Dothideomycetes incertae sedis</taxon>
        <taxon>Botryosphaeriales</taxon>
        <taxon>Aplosporellaceae</taxon>
        <taxon>Aplosporella</taxon>
    </lineage>
</organism>
<name>A0A6A6B0H4_9PEZI</name>